<dbReference type="AlphaFoldDB" id="A0A3Q9HT09"/>
<gene>
    <name evidence="5" type="ORF">BBF96_15455</name>
</gene>
<dbReference type="GO" id="GO:0045820">
    <property type="term" value="P:negative regulation of glycolytic process"/>
    <property type="evidence" value="ECO:0007669"/>
    <property type="project" value="TreeGrafter"/>
</dbReference>
<dbReference type="InterPro" id="IPR051695">
    <property type="entry name" value="Phosphoglycerate_Mutase"/>
</dbReference>
<dbReference type="OrthoDB" id="7925971at2"/>
<dbReference type="InterPro" id="IPR013078">
    <property type="entry name" value="His_Pase_superF_clade-1"/>
</dbReference>
<dbReference type="Gene3D" id="3.40.50.1240">
    <property type="entry name" value="Phosphoglycerate mutase-like"/>
    <property type="match status" value="1"/>
</dbReference>
<dbReference type="InterPro" id="IPR029033">
    <property type="entry name" value="His_PPase_superfam"/>
</dbReference>
<dbReference type="PIRSF" id="PIRSF000709">
    <property type="entry name" value="6PFK_2-Ptase"/>
    <property type="match status" value="1"/>
</dbReference>
<dbReference type="CDD" id="cd07067">
    <property type="entry name" value="HP_PGM_like"/>
    <property type="match status" value="1"/>
</dbReference>
<keyword evidence="1" id="KW-0378">Hydrolase</keyword>
<dbReference type="EMBL" id="CP016379">
    <property type="protein sequence ID" value="AZR74646.1"/>
    <property type="molecule type" value="Genomic_DNA"/>
</dbReference>
<dbReference type="GO" id="GO:0005829">
    <property type="term" value="C:cytosol"/>
    <property type="evidence" value="ECO:0007669"/>
    <property type="project" value="TreeGrafter"/>
</dbReference>
<protein>
    <recommendedName>
        <fullName evidence="2">Alpha-ribazole phosphatase</fullName>
        <ecNumber evidence="2">3.1.3.73</ecNumber>
    </recommendedName>
</protein>
<dbReference type="PANTHER" id="PTHR46517">
    <property type="entry name" value="FRUCTOSE-2,6-BISPHOSPHATASE TIGAR"/>
    <property type="match status" value="1"/>
</dbReference>
<dbReference type="SUPFAM" id="SSF53254">
    <property type="entry name" value="Phosphoglycerate mutase-like"/>
    <property type="match status" value="1"/>
</dbReference>
<feature type="binding site" evidence="4">
    <location>
        <begin position="7"/>
        <end position="14"/>
    </location>
    <ligand>
        <name>substrate</name>
    </ligand>
</feature>
<dbReference type="GO" id="GO:0004331">
    <property type="term" value="F:fructose-2,6-bisphosphate 2-phosphatase activity"/>
    <property type="evidence" value="ECO:0007669"/>
    <property type="project" value="TreeGrafter"/>
</dbReference>
<evidence type="ECO:0000256" key="3">
    <source>
        <dbReference type="PIRSR" id="PIRSR613078-1"/>
    </source>
</evidence>
<keyword evidence="6" id="KW-1185">Reference proteome</keyword>
<evidence type="ECO:0000313" key="5">
    <source>
        <dbReference type="EMBL" id="AZR74646.1"/>
    </source>
</evidence>
<dbReference type="KEGG" id="aft:BBF96_15455"/>
<organism evidence="5 6">
    <name type="scientific">Anoxybacter fermentans</name>
    <dbReference type="NCBI Taxonomy" id="1323375"/>
    <lineage>
        <taxon>Bacteria</taxon>
        <taxon>Bacillati</taxon>
        <taxon>Bacillota</taxon>
        <taxon>Clostridia</taxon>
        <taxon>Halanaerobiales</taxon>
        <taxon>Anoxybacter</taxon>
    </lineage>
</organism>
<accession>A0A3Q9HT09</accession>
<dbReference type="GO" id="GO:0043456">
    <property type="term" value="P:regulation of pentose-phosphate shunt"/>
    <property type="evidence" value="ECO:0007669"/>
    <property type="project" value="TreeGrafter"/>
</dbReference>
<dbReference type="PANTHER" id="PTHR46517:SF1">
    <property type="entry name" value="FRUCTOSE-2,6-BISPHOSPHATASE TIGAR"/>
    <property type="match status" value="1"/>
</dbReference>
<evidence type="ECO:0000256" key="1">
    <source>
        <dbReference type="ARBA" id="ARBA00022801"/>
    </source>
</evidence>
<feature type="active site" description="Tele-phosphohistidine intermediate" evidence="3">
    <location>
        <position position="8"/>
    </location>
</feature>
<evidence type="ECO:0000256" key="2">
    <source>
        <dbReference type="NCBIfam" id="TIGR03162"/>
    </source>
</evidence>
<dbReference type="InterPro" id="IPR017578">
    <property type="entry name" value="Ribazole_CobC"/>
</dbReference>
<reference evidence="5 6" key="1">
    <citation type="submission" date="2016-07" db="EMBL/GenBank/DDBJ databases">
        <title>Genome and transcriptome analysis of iron-reducing fermentative bacteria Anoxybacter fermentans.</title>
        <authorList>
            <person name="Zeng X."/>
            <person name="Shao Z."/>
        </authorList>
    </citation>
    <scope>NUCLEOTIDE SEQUENCE [LARGE SCALE GENOMIC DNA]</scope>
    <source>
        <strain evidence="5 6">DY22613</strain>
    </source>
</reference>
<evidence type="ECO:0000313" key="6">
    <source>
        <dbReference type="Proteomes" id="UP000267250"/>
    </source>
</evidence>
<sequence length="202" mass="23438">MELILVRHGHTEANHKRVFQGWLDLSLSEKGRKQAIRLREELKNYQFEKIYVSPLKRALETAEIIKEGLKTPSEIVKAGALKEMNFGFWEGLSSDEIQARYPEDFQNWLKNWQRVRVPGGESAIQMFERVRNWVDKILKKHDEDTTLLIVSHEGVILQMIAYLLGFDLASSWHFRVDPGSLSVIEIIQGFSILIKLNHVVEV</sequence>
<name>A0A3Q9HT09_9FIRM</name>
<dbReference type="SMART" id="SM00855">
    <property type="entry name" value="PGAM"/>
    <property type="match status" value="1"/>
</dbReference>
<feature type="active site" description="Proton donor/acceptor" evidence="3">
    <location>
        <position position="83"/>
    </location>
</feature>
<dbReference type="GO" id="GO:0009236">
    <property type="term" value="P:cobalamin biosynthetic process"/>
    <property type="evidence" value="ECO:0007669"/>
    <property type="project" value="UniProtKB-UniRule"/>
</dbReference>
<dbReference type="RefSeq" id="WP_127018012.1">
    <property type="nucleotide sequence ID" value="NZ_CP016379.1"/>
</dbReference>
<proteinExistence type="predicted"/>
<dbReference type="Pfam" id="PF00300">
    <property type="entry name" value="His_Phos_1"/>
    <property type="match status" value="1"/>
</dbReference>
<dbReference type="EC" id="3.1.3.73" evidence="2"/>
<feature type="binding site" evidence="4">
    <location>
        <position position="57"/>
    </location>
    <ligand>
        <name>substrate</name>
    </ligand>
</feature>
<dbReference type="Proteomes" id="UP000267250">
    <property type="component" value="Chromosome"/>
</dbReference>
<dbReference type="NCBIfam" id="TIGR03162">
    <property type="entry name" value="ribazole_cobC"/>
    <property type="match status" value="1"/>
</dbReference>
<evidence type="ECO:0000256" key="4">
    <source>
        <dbReference type="PIRSR" id="PIRSR613078-2"/>
    </source>
</evidence>
<dbReference type="GO" id="GO:0043755">
    <property type="term" value="F:alpha-ribazole phosphatase activity"/>
    <property type="evidence" value="ECO:0007669"/>
    <property type="project" value="UniProtKB-UniRule"/>
</dbReference>